<sequence length="121" mass="12756">MPHPDWLGLVVDPEVTARDNRHLVRRLSNAKLRQAATPIENVDFAPLVVSTPPPFKASPLANGSASTTISSSSVRPVPANLGWLARSATGPAAMAFRSSTSARPACSPISARRLAKVVLHA</sequence>
<dbReference type="EMBL" id="FMAE01000035">
    <property type="protein sequence ID" value="SCB52564.1"/>
    <property type="molecule type" value="Genomic_DNA"/>
</dbReference>
<accession>A0A1C3XKQ7</accession>
<organism evidence="1 2">
    <name type="scientific">Bradyrhizobium yuanmingense</name>
    <dbReference type="NCBI Taxonomy" id="108015"/>
    <lineage>
        <taxon>Bacteria</taxon>
        <taxon>Pseudomonadati</taxon>
        <taxon>Pseudomonadota</taxon>
        <taxon>Alphaproteobacteria</taxon>
        <taxon>Hyphomicrobiales</taxon>
        <taxon>Nitrobacteraceae</taxon>
        <taxon>Bradyrhizobium</taxon>
    </lineage>
</organism>
<proteinExistence type="predicted"/>
<evidence type="ECO:0000313" key="2">
    <source>
        <dbReference type="Proteomes" id="UP000183174"/>
    </source>
</evidence>
<reference evidence="1 2" key="1">
    <citation type="submission" date="2016-08" db="EMBL/GenBank/DDBJ databases">
        <authorList>
            <person name="Seilhamer J.J."/>
        </authorList>
    </citation>
    <scope>NUCLEOTIDE SEQUENCE [LARGE SCALE GENOMIC DNA]</scope>
    <source>
        <strain evidence="1 2">CCBAU 10071</strain>
    </source>
</reference>
<gene>
    <name evidence="1" type="ORF">GA0061099_10353</name>
</gene>
<dbReference type="AlphaFoldDB" id="A0A1C3XKQ7"/>
<evidence type="ECO:0000313" key="1">
    <source>
        <dbReference type="EMBL" id="SCB52564.1"/>
    </source>
</evidence>
<name>A0A1C3XKQ7_9BRAD</name>
<protein>
    <submittedName>
        <fullName evidence="1">Uncharacterized protein</fullName>
    </submittedName>
</protein>
<dbReference type="Proteomes" id="UP000183174">
    <property type="component" value="Unassembled WGS sequence"/>
</dbReference>